<evidence type="ECO:0008006" key="3">
    <source>
        <dbReference type="Google" id="ProtNLM"/>
    </source>
</evidence>
<reference evidence="1" key="1">
    <citation type="submission" date="2018-11" db="EMBL/GenBank/DDBJ databases">
        <authorList>
            <person name="Alioto T."/>
            <person name="Alioto T."/>
        </authorList>
    </citation>
    <scope>NUCLEOTIDE SEQUENCE</scope>
</reference>
<dbReference type="InterPro" id="IPR027417">
    <property type="entry name" value="P-loop_NTPase"/>
</dbReference>
<dbReference type="EMBL" id="UYJE01000862">
    <property type="protein sequence ID" value="VDH97162.1"/>
    <property type="molecule type" value="Genomic_DNA"/>
</dbReference>
<dbReference type="Proteomes" id="UP000596742">
    <property type="component" value="Unassembled WGS sequence"/>
</dbReference>
<gene>
    <name evidence="1" type="ORF">MGAL_10B053246</name>
</gene>
<proteinExistence type="predicted"/>
<evidence type="ECO:0000313" key="2">
    <source>
        <dbReference type="Proteomes" id="UP000596742"/>
    </source>
</evidence>
<keyword evidence="2" id="KW-1185">Reference proteome</keyword>
<dbReference type="Gene3D" id="3.40.50.300">
    <property type="entry name" value="P-loop containing nucleotide triphosphate hydrolases"/>
    <property type="match status" value="2"/>
</dbReference>
<sequence length="470" mass="53156">MYALPEHVKRLKDEDKNKYIKLMESEKKEKRYFVRIMIVGKERAGKTCLMKRLLNKRFNKNEPSTDGVEIVVQRCKINIHNGKWKINKNKADDVADRFQRAIFPNTNIENVTPIQNESILNQSSIEDESKGVSDNFRKQPSLVENQGDMNDTCTTTPSELASSKETIDDELKPGIETCGDDTLSSTESLVSRRETINELNTDETKDKTLLRTYTNNKTQSIEKIEKIATDNDSSKYLKENEDENKSSLLTMPEDLLARVLSKTSNSYIASNQHALCGLWDFAGQKEFYATHQAFLTSCAIYLVVADIDDDISKQDITQYFADYSEVGVKKHGAKAYAVSRKSSLYNPSLKSLEKLAYQGQVDARMGIITAAYTQQALGNVLNTLSENEVNLDKSIQVVRDIFAMSIKSLDQVVRAGAFHHLIRRKATLEDTGLNDIKELKHPLVSLPLTKSGVIGDNMEQTIDDNRCKIW</sequence>
<dbReference type="SUPFAM" id="SSF52540">
    <property type="entry name" value="P-loop containing nucleoside triphosphate hydrolases"/>
    <property type="match status" value="1"/>
</dbReference>
<protein>
    <recommendedName>
        <fullName evidence="3">Roc domain-containing protein</fullName>
    </recommendedName>
</protein>
<name>A0A8B6BZJ5_MYTGA</name>
<organism evidence="1 2">
    <name type="scientific">Mytilus galloprovincialis</name>
    <name type="common">Mediterranean mussel</name>
    <dbReference type="NCBI Taxonomy" id="29158"/>
    <lineage>
        <taxon>Eukaryota</taxon>
        <taxon>Metazoa</taxon>
        <taxon>Spiralia</taxon>
        <taxon>Lophotrochozoa</taxon>
        <taxon>Mollusca</taxon>
        <taxon>Bivalvia</taxon>
        <taxon>Autobranchia</taxon>
        <taxon>Pteriomorphia</taxon>
        <taxon>Mytilida</taxon>
        <taxon>Mytiloidea</taxon>
        <taxon>Mytilidae</taxon>
        <taxon>Mytilinae</taxon>
        <taxon>Mytilus</taxon>
    </lineage>
</organism>
<comment type="caution">
    <text evidence="1">The sequence shown here is derived from an EMBL/GenBank/DDBJ whole genome shotgun (WGS) entry which is preliminary data.</text>
</comment>
<dbReference type="OrthoDB" id="6134087at2759"/>
<accession>A0A8B6BZJ5</accession>
<dbReference type="AlphaFoldDB" id="A0A8B6BZJ5"/>
<evidence type="ECO:0000313" key="1">
    <source>
        <dbReference type="EMBL" id="VDH97162.1"/>
    </source>
</evidence>
<dbReference type="Pfam" id="PF08477">
    <property type="entry name" value="Roc"/>
    <property type="match status" value="2"/>
</dbReference>